<sequence length="399" mass="47605">MPFLNFWKRGEGSVKADQALEFDEKAVQGMDLLFNTYWILRSKNPEWYQLIREREKVLRRYISEKFGLRLIVHQHFIKLEKIPAEPERWMGITHFQEPMEYAIFCCALSFLEGKSVDEQFLLSELCQDIKESYPGELELDWTLFTHRKSLIRAVQALMEFDLIRTIDGDIGRFDHNEDQEVLYEATVYSRYFMRTYPEDFFGYHHWTELLKEDWKLNQEDERRKRVYRKLFFSPGLHRVDQQDPDFLYIRNFRNRLSEDIENHSEYKLHVFKNSAFLSIAEPRQYHQLYPDSKASSDVLLQFSQYLHNNLDYYVPKENGEIVLTEGEFDGIIDSMRAQFESGWAKYFRDKTTSSIRLDLVQAMKEWMMAETDDSSLIRIKPLLGVVAGAFPEDYEGGKP</sequence>
<name>A0A5D4RAW4_9BACI</name>
<evidence type="ECO:0000313" key="2">
    <source>
        <dbReference type="Proteomes" id="UP000322139"/>
    </source>
</evidence>
<dbReference type="EMBL" id="VTER01000005">
    <property type="protein sequence ID" value="TYS48623.1"/>
    <property type="molecule type" value="Genomic_DNA"/>
</dbReference>
<accession>A0A5D4RAW4</accession>
<comment type="caution">
    <text evidence="1">The sequence shown here is derived from an EMBL/GenBank/DDBJ whole genome shotgun (WGS) entry which is preliminary data.</text>
</comment>
<proteinExistence type="predicted"/>
<evidence type="ECO:0000313" key="1">
    <source>
        <dbReference type="EMBL" id="TYS48623.1"/>
    </source>
</evidence>
<reference evidence="1 2" key="1">
    <citation type="submission" date="2019-08" db="EMBL/GenBank/DDBJ databases">
        <title>Bacillus genomes from the desert of Cuatro Cienegas, Coahuila.</title>
        <authorList>
            <person name="Olmedo-Alvarez G."/>
        </authorList>
    </citation>
    <scope>NUCLEOTIDE SEQUENCE [LARGE SCALE GENOMIC DNA]</scope>
    <source>
        <strain evidence="1 2">CH446_14T</strain>
    </source>
</reference>
<dbReference type="AlphaFoldDB" id="A0A5D4RAW4"/>
<organism evidence="1 2">
    <name type="scientific">Bacillus infantis</name>
    <dbReference type="NCBI Taxonomy" id="324767"/>
    <lineage>
        <taxon>Bacteria</taxon>
        <taxon>Bacillati</taxon>
        <taxon>Bacillota</taxon>
        <taxon>Bacilli</taxon>
        <taxon>Bacillales</taxon>
        <taxon>Bacillaceae</taxon>
        <taxon>Bacillus</taxon>
    </lineage>
</organism>
<dbReference type="NCBIfam" id="TIGR02678">
    <property type="entry name" value="TIGR02678 family protein"/>
    <property type="match status" value="1"/>
</dbReference>
<gene>
    <name evidence="1" type="ORF">FZD51_10930</name>
</gene>
<protein>
    <submittedName>
        <fullName evidence="1">TIGR02678 family protein</fullName>
    </submittedName>
</protein>
<dbReference type="InterPro" id="IPR013494">
    <property type="entry name" value="CHP02678"/>
</dbReference>
<dbReference type="Proteomes" id="UP000322139">
    <property type="component" value="Unassembled WGS sequence"/>
</dbReference>
<dbReference type="Pfam" id="PF09661">
    <property type="entry name" value="DUF2398"/>
    <property type="match status" value="1"/>
</dbReference>